<dbReference type="GO" id="GO:0022900">
    <property type="term" value="P:electron transport chain"/>
    <property type="evidence" value="ECO:0007669"/>
    <property type="project" value="InterPro"/>
</dbReference>
<gene>
    <name evidence="7" type="ORF">LK12_13465</name>
</gene>
<evidence type="ECO:0000256" key="1">
    <source>
        <dbReference type="ARBA" id="ARBA00004370"/>
    </source>
</evidence>
<name>A0A0B1ZRE4_9SPHN</name>
<dbReference type="Gene3D" id="3.30.160.190">
    <property type="entry name" value="atu1810 like domain"/>
    <property type="match status" value="1"/>
</dbReference>
<evidence type="ECO:0000256" key="2">
    <source>
        <dbReference type="ARBA" id="ARBA00022448"/>
    </source>
</evidence>
<keyword evidence="2" id="KW-0813">Transport</keyword>
<dbReference type="PANTHER" id="PTHR12219">
    <property type="entry name" value="NADH-UBIQUINONE OXIDOREDUCTASE"/>
    <property type="match status" value="1"/>
</dbReference>
<evidence type="ECO:0000256" key="3">
    <source>
        <dbReference type="ARBA" id="ARBA00022660"/>
    </source>
</evidence>
<reference evidence="7 8" key="1">
    <citation type="submission" date="2014-10" db="EMBL/GenBank/DDBJ databases">
        <title>Genome sequence of Novosphingobium malaysiense MUSC 273(T).</title>
        <authorList>
            <person name="Lee L.-H."/>
        </authorList>
    </citation>
    <scope>NUCLEOTIDE SEQUENCE [LARGE SCALE GENOMIC DNA]</scope>
    <source>
        <strain evidence="7 8">MUSC 273</strain>
    </source>
</reference>
<evidence type="ECO:0000256" key="5">
    <source>
        <dbReference type="ARBA" id="ARBA00022982"/>
    </source>
</evidence>
<dbReference type="OrthoDB" id="9799572at2"/>
<keyword evidence="8" id="KW-1185">Reference proteome</keyword>
<dbReference type="Proteomes" id="UP000031057">
    <property type="component" value="Unassembled WGS sequence"/>
</dbReference>
<dbReference type="InterPro" id="IPR006885">
    <property type="entry name" value="NADH_UbQ_FeS_4_mit-like"/>
</dbReference>
<dbReference type="RefSeq" id="WP_039284568.1">
    <property type="nucleotide sequence ID" value="NZ_JTDI01000003.1"/>
</dbReference>
<accession>A0A0B1ZRE4</accession>
<protein>
    <submittedName>
        <fullName evidence="7">ETC complex subunit I</fullName>
    </submittedName>
</protein>
<dbReference type="Pfam" id="PF04800">
    <property type="entry name" value="NDUS4"/>
    <property type="match status" value="1"/>
</dbReference>
<keyword evidence="6" id="KW-0472">Membrane</keyword>
<keyword evidence="4" id="KW-0809">Transit peptide</keyword>
<dbReference type="GO" id="GO:0016020">
    <property type="term" value="C:membrane"/>
    <property type="evidence" value="ECO:0007669"/>
    <property type="project" value="UniProtKB-SubCell"/>
</dbReference>
<comment type="subcellular location">
    <subcellularLocation>
        <location evidence="1">Membrane</location>
    </subcellularLocation>
</comment>
<dbReference type="EMBL" id="JTDI01000003">
    <property type="protein sequence ID" value="KHK91767.1"/>
    <property type="molecule type" value="Genomic_DNA"/>
</dbReference>
<dbReference type="STRING" id="1348853.LK12_13465"/>
<organism evidence="7 8">
    <name type="scientific">Novosphingobium malaysiense</name>
    <dbReference type="NCBI Taxonomy" id="1348853"/>
    <lineage>
        <taxon>Bacteria</taxon>
        <taxon>Pseudomonadati</taxon>
        <taxon>Pseudomonadota</taxon>
        <taxon>Alphaproteobacteria</taxon>
        <taxon>Sphingomonadales</taxon>
        <taxon>Sphingomonadaceae</taxon>
        <taxon>Novosphingobium</taxon>
    </lineage>
</organism>
<evidence type="ECO:0000256" key="4">
    <source>
        <dbReference type="ARBA" id="ARBA00022946"/>
    </source>
</evidence>
<evidence type="ECO:0000256" key="6">
    <source>
        <dbReference type="ARBA" id="ARBA00023136"/>
    </source>
</evidence>
<keyword evidence="3" id="KW-0679">Respiratory chain</keyword>
<evidence type="ECO:0000313" key="8">
    <source>
        <dbReference type="Proteomes" id="UP000031057"/>
    </source>
</evidence>
<dbReference type="AlphaFoldDB" id="A0A0B1ZRE4"/>
<sequence length="92" mass="10438">MSARIYQRPKNAMQSGKALLDQWVLEFAPAEAKKPDPLMGWAGSGDTQQQVILRFPTCEDAKAYAERYGIEVEVHATPPRRLKIQAYADNFR</sequence>
<evidence type="ECO:0000313" key="7">
    <source>
        <dbReference type="EMBL" id="KHK91767.1"/>
    </source>
</evidence>
<keyword evidence="5" id="KW-0249">Electron transport</keyword>
<comment type="caution">
    <text evidence="7">The sequence shown here is derived from an EMBL/GenBank/DDBJ whole genome shotgun (WGS) entry which is preliminary data.</text>
</comment>
<proteinExistence type="predicted"/>
<dbReference type="PANTHER" id="PTHR12219:SF8">
    <property type="entry name" value="NADH DEHYDROGENASE [UBIQUINONE] IRON-SULFUR PROTEIN 4, MITOCHONDRIAL"/>
    <property type="match status" value="1"/>
</dbReference>
<dbReference type="InterPro" id="IPR038532">
    <property type="entry name" value="NDUFS4-like_sf"/>
</dbReference>